<sequence>MPTLGEIKKDSEIGYKGSFKRIYHACEKCGKERWVVVRDGKAKCKLCSTCAKSDPNRRLKVGKKGDKHWKWNGGKSIIDGYIQVKIDPDDFFYQMAKQKQNYILEHRLVMAKHLGRCLQSWEIVHHKNGIKDDNRLENLELTTAGSHVLEHNKGYGDGYRKGFTDGQTSQIKELRKELKLIQWQNSQLLEELRKIKSEA</sequence>
<proteinExistence type="predicted"/>
<evidence type="ECO:0000256" key="1">
    <source>
        <dbReference type="SAM" id="Coils"/>
    </source>
</evidence>
<evidence type="ECO:0000259" key="2">
    <source>
        <dbReference type="Pfam" id="PF13392"/>
    </source>
</evidence>
<keyword evidence="3" id="KW-0255">Endonuclease</keyword>
<keyword evidence="3" id="KW-0378">Hydrolase</keyword>
<keyword evidence="3" id="KW-0540">Nuclease</keyword>
<dbReference type="EMBL" id="MT141469">
    <property type="protein sequence ID" value="QJA62380.1"/>
    <property type="molecule type" value="Genomic_DNA"/>
</dbReference>
<evidence type="ECO:0000313" key="4">
    <source>
        <dbReference type="EMBL" id="QJA81392.1"/>
    </source>
</evidence>
<dbReference type="EMBL" id="MT142457">
    <property type="protein sequence ID" value="QJA81392.1"/>
    <property type="molecule type" value="Genomic_DNA"/>
</dbReference>
<dbReference type="Gene3D" id="3.90.75.20">
    <property type="match status" value="1"/>
</dbReference>
<feature type="coiled-coil region" evidence="1">
    <location>
        <begin position="171"/>
        <end position="198"/>
    </location>
</feature>
<name>A0A6M3IXZ3_9ZZZZ</name>
<accession>A0A6M3IXZ3</accession>
<keyword evidence="1" id="KW-0175">Coiled coil</keyword>
<dbReference type="InterPro" id="IPR044925">
    <property type="entry name" value="His-Me_finger_sf"/>
</dbReference>
<dbReference type="GO" id="GO:0004519">
    <property type="term" value="F:endonuclease activity"/>
    <property type="evidence" value="ECO:0007669"/>
    <property type="project" value="UniProtKB-KW"/>
</dbReference>
<gene>
    <name evidence="4" type="ORF">MM415A00550_0024</name>
    <name evidence="3" type="ORF">MM415B00794_0036</name>
</gene>
<organism evidence="3">
    <name type="scientific">viral metagenome</name>
    <dbReference type="NCBI Taxonomy" id="1070528"/>
    <lineage>
        <taxon>unclassified sequences</taxon>
        <taxon>metagenomes</taxon>
        <taxon>organismal metagenomes</taxon>
    </lineage>
</organism>
<dbReference type="SUPFAM" id="SSF54060">
    <property type="entry name" value="His-Me finger endonucleases"/>
    <property type="match status" value="1"/>
</dbReference>
<protein>
    <submittedName>
        <fullName evidence="3">Putative homing endonuclease</fullName>
    </submittedName>
</protein>
<dbReference type="AlphaFoldDB" id="A0A6M3IXZ3"/>
<feature type="domain" description="HNH nuclease" evidence="2">
    <location>
        <begin position="106"/>
        <end position="146"/>
    </location>
</feature>
<dbReference type="Pfam" id="PF13392">
    <property type="entry name" value="HNH_3"/>
    <property type="match status" value="1"/>
</dbReference>
<dbReference type="InterPro" id="IPR003615">
    <property type="entry name" value="HNH_nuc"/>
</dbReference>
<evidence type="ECO:0000313" key="3">
    <source>
        <dbReference type="EMBL" id="QJA62380.1"/>
    </source>
</evidence>
<reference evidence="3" key="1">
    <citation type="submission" date="2020-03" db="EMBL/GenBank/DDBJ databases">
        <title>The deep terrestrial virosphere.</title>
        <authorList>
            <person name="Holmfeldt K."/>
            <person name="Nilsson E."/>
            <person name="Simone D."/>
            <person name="Lopez-Fernandez M."/>
            <person name="Wu X."/>
            <person name="de Brujin I."/>
            <person name="Lundin D."/>
            <person name="Andersson A."/>
            <person name="Bertilsson S."/>
            <person name="Dopson M."/>
        </authorList>
    </citation>
    <scope>NUCLEOTIDE SEQUENCE</scope>
    <source>
        <strain evidence="4">MM415A00550</strain>
        <strain evidence="3">MM415B00794</strain>
    </source>
</reference>